<protein>
    <submittedName>
        <fullName evidence="4">Uncharacterized protein</fullName>
    </submittedName>
</protein>
<feature type="non-terminal residue" evidence="4">
    <location>
        <position position="1"/>
    </location>
</feature>
<keyword evidence="1" id="KW-0597">Phosphoprotein</keyword>
<keyword evidence="2 3" id="KW-0175">Coiled coil</keyword>
<evidence type="ECO:0000313" key="4">
    <source>
        <dbReference type="EMBL" id="MEQ2176488.1"/>
    </source>
</evidence>
<dbReference type="PANTHER" id="PTHR16154">
    <property type="entry name" value="NEURABIN"/>
    <property type="match status" value="1"/>
</dbReference>
<sequence length="162" mass="18224">LRKSEEDKSLQKERESALEQKIEESNDKILKLENYWLEAQAVCKSVNEQLAENQAQEIDFVKKEEELKKILDEKDKWYKEQLEILQNRIAALESRGASAVECQGGLGSAAEERLSSQDSVNNSQSVDSLLGTLLSKAIFISVTMVSEKQNTASTVCLIYLVP</sequence>
<proteinExistence type="predicted"/>
<feature type="coiled-coil region" evidence="3">
    <location>
        <begin position="1"/>
        <end position="95"/>
    </location>
</feature>
<comment type="caution">
    <text evidence="4">The sequence shown here is derived from an EMBL/GenBank/DDBJ whole genome shotgun (WGS) entry which is preliminary data.</text>
</comment>
<name>A0ABV0P192_9TELE</name>
<evidence type="ECO:0000313" key="5">
    <source>
        <dbReference type="Proteomes" id="UP001476798"/>
    </source>
</evidence>
<dbReference type="EMBL" id="JAHRIO010053930">
    <property type="protein sequence ID" value="MEQ2176488.1"/>
    <property type="molecule type" value="Genomic_DNA"/>
</dbReference>
<evidence type="ECO:0000256" key="2">
    <source>
        <dbReference type="ARBA" id="ARBA00023054"/>
    </source>
</evidence>
<dbReference type="PANTHER" id="PTHR16154:SF26">
    <property type="entry name" value="PROTEIN PHOSPHATASE 1 REGULATORY SUBUNIT 9 LIKE"/>
    <property type="match status" value="1"/>
</dbReference>
<organism evidence="4 5">
    <name type="scientific">Goodea atripinnis</name>
    <dbReference type="NCBI Taxonomy" id="208336"/>
    <lineage>
        <taxon>Eukaryota</taxon>
        <taxon>Metazoa</taxon>
        <taxon>Chordata</taxon>
        <taxon>Craniata</taxon>
        <taxon>Vertebrata</taxon>
        <taxon>Euteleostomi</taxon>
        <taxon>Actinopterygii</taxon>
        <taxon>Neopterygii</taxon>
        <taxon>Teleostei</taxon>
        <taxon>Neoteleostei</taxon>
        <taxon>Acanthomorphata</taxon>
        <taxon>Ovalentaria</taxon>
        <taxon>Atherinomorphae</taxon>
        <taxon>Cyprinodontiformes</taxon>
        <taxon>Goodeidae</taxon>
        <taxon>Goodea</taxon>
    </lineage>
</organism>
<gene>
    <name evidence="4" type="ORF">GOODEAATRI_028472</name>
</gene>
<dbReference type="Proteomes" id="UP001476798">
    <property type="component" value="Unassembled WGS sequence"/>
</dbReference>
<reference evidence="4 5" key="1">
    <citation type="submission" date="2021-06" db="EMBL/GenBank/DDBJ databases">
        <authorList>
            <person name="Palmer J.M."/>
        </authorList>
    </citation>
    <scope>NUCLEOTIDE SEQUENCE [LARGE SCALE GENOMIC DNA]</scope>
    <source>
        <strain evidence="4 5">GA_2019</strain>
        <tissue evidence="4">Muscle</tissue>
    </source>
</reference>
<evidence type="ECO:0000256" key="3">
    <source>
        <dbReference type="SAM" id="Coils"/>
    </source>
</evidence>
<keyword evidence="5" id="KW-1185">Reference proteome</keyword>
<accession>A0ABV0P192</accession>
<dbReference type="InterPro" id="IPR043446">
    <property type="entry name" value="Neurabin-like"/>
</dbReference>
<evidence type="ECO:0000256" key="1">
    <source>
        <dbReference type="ARBA" id="ARBA00022553"/>
    </source>
</evidence>